<dbReference type="GO" id="GO:0005886">
    <property type="term" value="C:plasma membrane"/>
    <property type="evidence" value="ECO:0007669"/>
    <property type="project" value="UniProtKB-SubCell"/>
</dbReference>
<dbReference type="PANTHER" id="PTHR30224:SF4">
    <property type="entry name" value="ELECTRON TRANSPORT PROTEIN YCCM-RELATED"/>
    <property type="match status" value="1"/>
</dbReference>
<evidence type="ECO:0000256" key="2">
    <source>
        <dbReference type="ARBA" id="ARBA00022475"/>
    </source>
</evidence>
<evidence type="ECO:0000256" key="1">
    <source>
        <dbReference type="ARBA" id="ARBA00004236"/>
    </source>
</evidence>
<dbReference type="PANTHER" id="PTHR30224">
    <property type="entry name" value="ELECTRON TRANSPORT PROTEIN"/>
    <property type="match status" value="1"/>
</dbReference>
<feature type="transmembrane region" description="Helical" evidence="4">
    <location>
        <begin position="296"/>
        <end position="316"/>
    </location>
</feature>
<dbReference type="SMART" id="SM00900">
    <property type="entry name" value="FMN_bind"/>
    <property type="match status" value="1"/>
</dbReference>
<dbReference type="AlphaFoldDB" id="A0A0F9GW58"/>
<dbReference type="Pfam" id="PF12801">
    <property type="entry name" value="Fer4_5"/>
    <property type="match status" value="2"/>
</dbReference>
<reference evidence="6" key="1">
    <citation type="journal article" date="2015" name="Nature">
        <title>Complex archaea that bridge the gap between prokaryotes and eukaryotes.</title>
        <authorList>
            <person name="Spang A."/>
            <person name="Saw J.H."/>
            <person name="Jorgensen S.L."/>
            <person name="Zaremba-Niedzwiedzka K."/>
            <person name="Martijn J."/>
            <person name="Lind A.E."/>
            <person name="van Eijk R."/>
            <person name="Schleper C."/>
            <person name="Guy L."/>
            <person name="Ettema T.J."/>
        </authorList>
    </citation>
    <scope>NUCLEOTIDE SEQUENCE</scope>
</reference>
<sequence length="409" mass="43836">MRRTRLTVLSIIAAAMLGGWFIRDMLPGARIDEAASLSELVPDAVFSEKAGSPPHYLADDGLVAFNSYDIAPEIRGYAGPIKTLVVLDPDGTIRGVSILSHRETKNYVHSMLEASYLASFNGMSINAQIEPGVDIDAISRATVSVDALADTVRISSRRVASGVLGLKPVSSERRGGTGSFVWLAMLALYAAALVLSRGRPGGRERDIILVASVIVVGLWLSSPFAALHAFNVLLGRVSSDPLWLVVVIGTAASVVFAGRLYCGWLCPLGAILEFAGRVPLKKWVLEIEQDEKYRKVKYPLLVIMAVLVLTTGQPGYVGFEPYVTLFSFNGTVLAWSVLLVSIVGGLWVSRFWCRYLCPAGALLALASPARSKHVSSANCPMGNPLGRPVEGVRSAGHVSECIHCGKCIT</sequence>
<organism evidence="6">
    <name type="scientific">marine sediment metagenome</name>
    <dbReference type="NCBI Taxonomy" id="412755"/>
    <lineage>
        <taxon>unclassified sequences</taxon>
        <taxon>metagenomes</taxon>
        <taxon>ecological metagenomes</taxon>
    </lineage>
</organism>
<dbReference type="SUPFAM" id="SSF54862">
    <property type="entry name" value="4Fe-4S ferredoxins"/>
    <property type="match status" value="1"/>
</dbReference>
<feature type="domain" description="FMN-binding" evidence="5">
    <location>
        <begin position="76"/>
        <end position="159"/>
    </location>
</feature>
<comment type="caution">
    <text evidence="6">The sequence shown here is derived from an EMBL/GenBank/DDBJ whole genome shotgun (WGS) entry which is preliminary data.</text>
</comment>
<gene>
    <name evidence="6" type="ORF">LCGC14_2136090</name>
</gene>
<evidence type="ECO:0000256" key="4">
    <source>
        <dbReference type="SAM" id="Phobius"/>
    </source>
</evidence>
<protein>
    <recommendedName>
        <fullName evidence="5">FMN-binding domain-containing protein</fullName>
    </recommendedName>
</protein>
<keyword evidence="4" id="KW-0812">Transmembrane</keyword>
<accession>A0A0F9GW58</accession>
<proteinExistence type="predicted"/>
<evidence type="ECO:0000259" key="5">
    <source>
        <dbReference type="SMART" id="SM00900"/>
    </source>
</evidence>
<feature type="transmembrane region" description="Helical" evidence="4">
    <location>
        <begin position="176"/>
        <end position="195"/>
    </location>
</feature>
<dbReference type="InterPro" id="IPR017896">
    <property type="entry name" value="4Fe4S_Fe-S-bd"/>
</dbReference>
<dbReference type="InterPro" id="IPR052378">
    <property type="entry name" value="NosR_regulator"/>
</dbReference>
<keyword evidence="3 4" id="KW-0472">Membrane</keyword>
<dbReference type="InterPro" id="IPR007329">
    <property type="entry name" value="FMN-bd"/>
</dbReference>
<evidence type="ECO:0000313" key="6">
    <source>
        <dbReference type="EMBL" id="KKL67327.1"/>
    </source>
</evidence>
<name>A0A0F9GW58_9ZZZZ</name>
<feature type="transmembrane region" description="Helical" evidence="4">
    <location>
        <begin position="322"/>
        <end position="348"/>
    </location>
</feature>
<dbReference type="EMBL" id="LAZR01026899">
    <property type="protein sequence ID" value="KKL67327.1"/>
    <property type="molecule type" value="Genomic_DNA"/>
</dbReference>
<feature type="transmembrane region" description="Helical" evidence="4">
    <location>
        <begin position="242"/>
        <end position="275"/>
    </location>
</feature>
<keyword evidence="4" id="KW-1133">Transmembrane helix</keyword>
<comment type="subcellular location">
    <subcellularLocation>
        <location evidence="1">Cell membrane</location>
    </subcellularLocation>
</comment>
<dbReference type="GO" id="GO:0010181">
    <property type="term" value="F:FMN binding"/>
    <property type="evidence" value="ECO:0007669"/>
    <property type="project" value="InterPro"/>
</dbReference>
<evidence type="ECO:0000256" key="3">
    <source>
        <dbReference type="ARBA" id="ARBA00023136"/>
    </source>
</evidence>
<dbReference type="Pfam" id="PF04205">
    <property type="entry name" value="FMN_bind"/>
    <property type="match status" value="1"/>
</dbReference>
<feature type="transmembrane region" description="Helical" evidence="4">
    <location>
        <begin position="207"/>
        <end position="230"/>
    </location>
</feature>
<keyword evidence="2" id="KW-1003">Cell membrane</keyword>